<evidence type="ECO:0000313" key="1">
    <source>
        <dbReference type="EMBL" id="MEQ2279853.1"/>
    </source>
</evidence>
<evidence type="ECO:0000313" key="2">
    <source>
        <dbReference type="Proteomes" id="UP001469553"/>
    </source>
</evidence>
<gene>
    <name evidence="1" type="ORF">AMECASPLE_013514</name>
</gene>
<accession>A0ABV0XEG7</accession>
<dbReference type="EMBL" id="JAHRIP010000886">
    <property type="protein sequence ID" value="MEQ2279853.1"/>
    <property type="molecule type" value="Genomic_DNA"/>
</dbReference>
<sequence length="105" mass="11874">MVWRNTSLDCLSRIDDARVSALGGGFCTHVGRWTRFACRLFGSLELGVSQLELSKRGSLKSGVLGILPEERHQARRAGRPEEEYTQKVSSWEKKTQRFKHALLGQ</sequence>
<proteinExistence type="predicted"/>
<name>A0ABV0XEG7_9TELE</name>
<dbReference type="Proteomes" id="UP001469553">
    <property type="component" value="Unassembled WGS sequence"/>
</dbReference>
<keyword evidence="2" id="KW-1185">Reference proteome</keyword>
<organism evidence="1 2">
    <name type="scientific">Ameca splendens</name>
    <dbReference type="NCBI Taxonomy" id="208324"/>
    <lineage>
        <taxon>Eukaryota</taxon>
        <taxon>Metazoa</taxon>
        <taxon>Chordata</taxon>
        <taxon>Craniata</taxon>
        <taxon>Vertebrata</taxon>
        <taxon>Euteleostomi</taxon>
        <taxon>Actinopterygii</taxon>
        <taxon>Neopterygii</taxon>
        <taxon>Teleostei</taxon>
        <taxon>Neoteleostei</taxon>
        <taxon>Acanthomorphata</taxon>
        <taxon>Ovalentaria</taxon>
        <taxon>Atherinomorphae</taxon>
        <taxon>Cyprinodontiformes</taxon>
        <taxon>Goodeidae</taxon>
        <taxon>Ameca</taxon>
    </lineage>
</organism>
<protein>
    <submittedName>
        <fullName evidence="1">Uncharacterized protein</fullName>
    </submittedName>
</protein>
<reference evidence="1 2" key="1">
    <citation type="submission" date="2021-06" db="EMBL/GenBank/DDBJ databases">
        <authorList>
            <person name="Palmer J.M."/>
        </authorList>
    </citation>
    <scope>NUCLEOTIDE SEQUENCE [LARGE SCALE GENOMIC DNA]</scope>
    <source>
        <strain evidence="1 2">AS_MEX2019</strain>
        <tissue evidence="1">Muscle</tissue>
    </source>
</reference>
<comment type="caution">
    <text evidence="1">The sequence shown here is derived from an EMBL/GenBank/DDBJ whole genome shotgun (WGS) entry which is preliminary data.</text>
</comment>